<name>A0A0E9W8M1_ANGAN</name>
<proteinExistence type="predicted"/>
<dbReference type="AlphaFoldDB" id="A0A0E9W8M1"/>
<dbReference type="EMBL" id="GBXM01021860">
    <property type="protein sequence ID" value="JAH86717.1"/>
    <property type="molecule type" value="Transcribed_RNA"/>
</dbReference>
<accession>A0A0E9W8M1</accession>
<organism evidence="2">
    <name type="scientific">Anguilla anguilla</name>
    <name type="common">European freshwater eel</name>
    <name type="synonym">Muraena anguilla</name>
    <dbReference type="NCBI Taxonomy" id="7936"/>
    <lineage>
        <taxon>Eukaryota</taxon>
        <taxon>Metazoa</taxon>
        <taxon>Chordata</taxon>
        <taxon>Craniata</taxon>
        <taxon>Vertebrata</taxon>
        <taxon>Euteleostomi</taxon>
        <taxon>Actinopterygii</taxon>
        <taxon>Neopterygii</taxon>
        <taxon>Teleostei</taxon>
        <taxon>Anguilliformes</taxon>
        <taxon>Anguillidae</taxon>
        <taxon>Anguilla</taxon>
    </lineage>
</organism>
<evidence type="ECO:0000256" key="1">
    <source>
        <dbReference type="SAM" id="Phobius"/>
    </source>
</evidence>
<keyword evidence="1" id="KW-0472">Membrane</keyword>
<reference evidence="2" key="1">
    <citation type="submission" date="2014-11" db="EMBL/GenBank/DDBJ databases">
        <authorList>
            <person name="Amaro Gonzalez C."/>
        </authorList>
    </citation>
    <scope>NUCLEOTIDE SEQUENCE</scope>
</reference>
<evidence type="ECO:0000313" key="2">
    <source>
        <dbReference type="EMBL" id="JAH86717.1"/>
    </source>
</evidence>
<reference evidence="2" key="2">
    <citation type="journal article" date="2015" name="Fish Shellfish Immunol.">
        <title>Early steps in the European eel (Anguilla anguilla)-Vibrio vulnificus interaction in the gills: Role of the RtxA13 toxin.</title>
        <authorList>
            <person name="Callol A."/>
            <person name="Pajuelo D."/>
            <person name="Ebbesson L."/>
            <person name="Teles M."/>
            <person name="MacKenzie S."/>
            <person name="Amaro C."/>
        </authorList>
    </citation>
    <scope>NUCLEOTIDE SEQUENCE</scope>
</reference>
<sequence length="115" mass="13185">MQNKYAINDSAITVVRYTIYEIRKYKGHILILNIAILLRISFADSQRSLDPTLGTPALMFKPKWARQLIVVLPFASLVPHGHIPEMLFLLYIYCTTHLQTVVSLLQVVFSLNEIL</sequence>
<feature type="transmembrane region" description="Helical" evidence="1">
    <location>
        <begin position="88"/>
        <end position="111"/>
    </location>
</feature>
<keyword evidence="1" id="KW-0812">Transmembrane</keyword>
<protein>
    <submittedName>
        <fullName evidence="2">Uncharacterized protein</fullName>
    </submittedName>
</protein>
<keyword evidence="1" id="KW-1133">Transmembrane helix</keyword>